<comment type="similarity">
    <text evidence="2 3">Belongs to the LOG family.</text>
</comment>
<dbReference type="KEGG" id="naci:NUH88_04545"/>
<keyword evidence="3" id="KW-0378">Hydrolase</keyword>
<dbReference type="AlphaFoldDB" id="A0A9J7AVY3"/>
<dbReference type="PANTHER" id="PTHR31223">
    <property type="entry name" value="LOG FAMILY PROTEIN YJL055W"/>
    <property type="match status" value="1"/>
</dbReference>
<dbReference type="GO" id="GO:0009691">
    <property type="term" value="P:cytokinin biosynthetic process"/>
    <property type="evidence" value="ECO:0007669"/>
    <property type="project" value="UniProtKB-UniRule"/>
</dbReference>
<evidence type="ECO:0000313" key="5">
    <source>
        <dbReference type="Proteomes" id="UP001060336"/>
    </source>
</evidence>
<gene>
    <name evidence="4" type="ORF">NUH88_04545</name>
</gene>
<name>A0A9J7AVY3_9PROT</name>
<dbReference type="EC" id="3.2.2.n1" evidence="3"/>
<proteinExistence type="inferred from homology"/>
<sequence length="194" mass="21084">MSEKKSICVFCGSSGKVDETYRTAATRFGTLIGERGYNLVYGGGRVGLMGLTADAALAAGADVVGVIPKFLEDYEVGHQGLNELIITDNMHDRKRLMYEKSDAFVILPGGLGTMDETFEVVTWTQLGLSRKPVVVVNVNGFWDPLVALFDHMVATGFARPENRTILQVAESVEDVFPLLTGVAVTHGKVESKWV</sequence>
<dbReference type="NCBIfam" id="TIGR00730">
    <property type="entry name" value="Rossman fold protein, TIGR00730 family"/>
    <property type="match status" value="1"/>
</dbReference>
<dbReference type="RefSeq" id="WP_257770225.1">
    <property type="nucleotide sequence ID" value="NZ_CP102480.1"/>
</dbReference>
<evidence type="ECO:0000313" key="4">
    <source>
        <dbReference type="EMBL" id="UUX50962.1"/>
    </source>
</evidence>
<dbReference type="GO" id="GO:0005829">
    <property type="term" value="C:cytosol"/>
    <property type="evidence" value="ECO:0007669"/>
    <property type="project" value="TreeGrafter"/>
</dbReference>
<evidence type="ECO:0000256" key="2">
    <source>
        <dbReference type="ARBA" id="ARBA00006763"/>
    </source>
</evidence>
<dbReference type="SUPFAM" id="SSF102405">
    <property type="entry name" value="MCP/YpsA-like"/>
    <property type="match status" value="1"/>
</dbReference>
<reference evidence="4" key="1">
    <citation type="submission" date="2022-08" db="EMBL/GenBank/DDBJ databases">
        <title>Nisaea acidiphila sp. nov., isolated from a marine algal debris and emended description of the genus Nisaea Urios et al. 2008.</title>
        <authorList>
            <person name="Kwon K."/>
        </authorList>
    </citation>
    <scope>NUCLEOTIDE SEQUENCE</scope>
    <source>
        <strain evidence="4">MEBiC11861</strain>
    </source>
</reference>
<keyword evidence="5" id="KW-1185">Reference proteome</keyword>
<dbReference type="Proteomes" id="UP001060336">
    <property type="component" value="Chromosome"/>
</dbReference>
<dbReference type="InterPro" id="IPR031100">
    <property type="entry name" value="LOG_fam"/>
</dbReference>
<dbReference type="PANTHER" id="PTHR31223:SF70">
    <property type="entry name" value="LOG FAMILY PROTEIN YJL055W"/>
    <property type="match status" value="1"/>
</dbReference>
<evidence type="ECO:0000256" key="3">
    <source>
        <dbReference type="RuleBase" id="RU363015"/>
    </source>
</evidence>
<dbReference type="Gene3D" id="3.40.50.450">
    <property type="match status" value="1"/>
</dbReference>
<dbReference type="EMBL" id="CP102480">
    <property type="protein sequence ID" value="UUX50962.1"/>
    <property type="molecule type" value="Genomic_DNA"/>
</dbReference>
<evidence type="ECO:0000256" key="1">
    <source>
        <dbReference type="ARBA" id="ARBA00000274"/>
    </source>
</evidence>
<organism evidence="4 5">
    <name type="scientific">Nisaea acidiphila</name>
    <dbReference type="NCBI Taxonomy" id="1862145"/>
    <lineage>
        <taxon>Bacteria</taxon>
        <taxon>Pseudomonadati</taxon>
        <taxon>Pseudomonadota</taxon>
        <taxon>Alphaproteobacteria</taxon>
        <taxon>Rhodospirillales</taxon>
        <taxon>Thalassobaculaceae</taxon>
        <taxon>Nisaea</taxon>
    </lineage>
</organism>
<comment type="catalytic activity">
    <reaction evidence="1">
        <text>AMP + H2O = D-ribose 5-phosphate + adenine</text>
        <dbReference type="Rhea" id="RHEA:20129"/>
        <dbReference type="ChEBI" id="CHEBI:15377"/>
        <dbReference type="ChEBI" id="CHEBI:16708"/>
        <dbReference type="ChEBI" id="CHEBI:78346"/>
        <dbReference type="ChEBI" id="CHEBI:456215"/>
        <dbReference type="EC" id="3.2.2.4"/>
    </reaction>
</comment>
<accession>A0A9J7AVY3</accession>
<dbReference type="GO" id="GO:0008714">
    <property type="term" value="F:AMP nucleosidase activity"/>
    <property type="evidence" value="ECO:0007669"/>
    <property type="project" value="UniProtKB-EC"/>
</dbReference>
<dbReference type="Pfam" id="PF03641">
    <property type="entry name" value="Lysine_decarbox"/>
    <property type="match status" value="1"/>
</dbReference>
<protein>
    <recommendedName>
        <fullName evidence="3">Cytokinin riboside 5'-monophosphate phosphoribohydrolase</fullName>
        <ecNumber evidence="3">3.2.2.n1</ecNumber>
    </recommendedName>
</protein>
<dbReference type="InterPro" id="IPR005269">
    <property type="entry name" value="LOG"/>
</dbReference>
<keyword evidence="3" id="KW-0203">Cytokinin biosynthesis</keyword>